<comment type="similarity">
    <text evidence="1">Belongs to the DNase II family.</text>
</comment>
<evidence type="ECO:0000313" key="5">
    <source>
        <dbReference type="EMBL" id="KAF2073844.1"/>
    </source>
</evidence>
<accession>A0A8J4V7D5</accession>
<evidence type="ECO:0000256" key="4">
    <source>
        <dbReference type="SAM" id="SignalP"/>
    </source>
</evidence>
<organism evidence="5 6">
    <name type="scientific">Polysphondylium violaceum</name>
    <dbReference type="NCBI Taxonomy" id="133409"/>
    <lineage>
        <taxon>Eukaryota</taxon>
        <taxon>Amoebozoa</taxon>
        <taxon>Evosea</taxon>
        <taxon>Eumycetozoa</taxon>
        <taxon>Dictyostelia</taxon>
        <taxon>Dictyosteliales</taxon>
        <taxon>Dictyosteliaceae</taxon>
        <taxon>Polysphondylium</taxon>
    </lineage>
</organism>
<keyword evidence="4" id="KW-0732">Signal</keyword>
<name>A0A8J4V7D5_9MYCE</name>
<gene>
    <name evidence="5" type="ORF">CYY_004840</name>
</gene>
<evidence type="ECO:0000313" key="6">
    <source>
        <dbReference type="Proteomes" id="UP000695562"/>
    </source>
</evidence>
<proteinExistence type="inferred from homology"/>
<feature type="region of interest" description="Disordered" evidence="3">
    <location>
        <begin position="630"/>
        <end position="678"/>
    </location>
</feature>
<dbReference type="AlphaFoldDB" id="A0A8J4V7D5"/>
<evidence type="ECO:0000256" key="1">
    <source>
        <dbReference type="ARBA" id="ARBA00007527"/>
    </source>
</evidence>
<keyword evidence="6" id="KW-1185">Reference proteome</keyword>
<dbReference type="GO" id="GO:0004531">
    <property type="term" value="F:deoxyribonuclease II activity"/>
    <property type="evidence" value="ECO:0007669"/>
    <property type="project" value="InterPro"/>
</dbReference>
<comment type="caution">
    <text evidence="5">The sequence shown here is derived from an EMBL/GenBank/DDBJ whole genome shotgun (WGS) entry which is preliminary data.</text>
</comment>
<dbReference type="PANTHER" id="PTHR10858">
    <property type="entry name" value="DEOXYRIBONUCLEASE II"/>
    <property type="match status" value="1"/>
</dbReference>
<dbReference type="PANTHER" id="PTHR10858:SF23">
    <property type="entry name" value="DEOXYRIBONUCLEASE II"/>
    <property type="match status" value="1"/>
</dbReference>
<keyword evidence="2" id="KW-0378">Hydrolase</keyword>
<feature type="chain" id="PRO_5035203341" evidence="4">
    <location>
        <begin position="22"/>
        <end position="779"/>
    </location>
</feature>
<dbReference type="Proteomes" id="UP000695562">
    <property type="component" value="Unassembled WGS sequence"/>
</dbReference>
<sequence>MKINAFSLLFCFFLVIVFSNAKTCKRDKLLTKTESEVDWWFIIKIKGFTDLYLYFDSVMEESGTQEFMKGSFLRSKYSALGLTLLPYTGVTDHKYFAIGDSLLVYDEKGNRRKDQMFYKDGAHEKNFFGLGTDLEQGVHIQHSLPQFPSVYYDSKSKKQFLSPPMDPKNFMDYYDSLDKEVNPPFSNSMDFFYLFSKMGWEKPFFNSNLCSYQSQKDLNDMGLPEEENTDQITPGIIIMNSINNYGDGIKKTMGSKVSGGEASDLNCFGIIHTNDCKPSQHIFCNTIRKKDEFIHLIENMAPLSNKGLYSPLHNLDQANQNQLDPTNKYLSLVGLKTATVDNSQSGIKVFGSPPLPSNSKTKFYHKVNYGISNNIDVWKNAFFSTILPITAQPSLATDETVYISTWSKVPNDKFWYDEKPYNTKVFIPSFAIDMKYKLGKVVWTGSCKEEHSKIAFKKEETIGSVWNVCVSGGNLYEETRESSKDSPIKGSLLTCFKADNLNAALKKIVASQRSDKDWALPKNELSQSFLEVIEKQRSDAKSLTQALSRVQNEFKCELKIACKRVVNERLTYYETQFDLNTIKPLPKPALPFDGIVKIEKFEWYELLQSRAAADALQWITDGVSDVVRLNEDHPTTSSTTSLPSTTSSTSPNKDSTTTTTTTSSRRSRANHLKTMGTPQLNDSIDVKKKAKVLRDMFNVGKSGKNFINKIPKNFKLKFVHFKPDKKKLADQYDAVSTAIIDSLTWELLSYYKIDGALERIHNRISAYLDNELNNVFNNF</sequence>
<protein>
    <submittedName>
        <fullName evidence="5">Uncharacterized protein</fullName>
    </submittedName>
</protein>
<dbReference type="InterPro" id="IPR004947">
    <property type="entry name" value="DNase_II"/>
</dbReference>
<feature type="compositionally biased region" description="Low complexity" evidence="3">
    <location>
        <begin position="635"/>
        <end position="664"/>
    </location>
</feature>
<feature type="signal peptide" evidence="4">
    <location>
        <begin position="1"/>
        <end position="21"/>
    </location>
</feature>
<evidence type="ECO:0000256" key="2">
    <source>
        <dbReference type="ARBA" id="ARBA00022801"/>
    </source>
</evidence>
<evidence type="ECO:0000256" key="3">
    <source>
        <dbReference type="SAM" id="MobiDB-lite"/>
    </source>
</evidence>
<dbReference type="Pfam" id="PF03265">
    <property type="entry name" value="DNase_II"/>
    <property type="match status" value="1"/>
</dbReference>
<dbReference type="EMBL" id="AJWJ01000179">
    <property type="protein sequence ID" value="KAF2073844.1"/>
    <property type="molecule type" value="Genomic_DNA"/>
</dbReference>
<reference evidence="5" key="1">
    <citation type="submission" date="2020-01" db="EMBL/GenBank/DDBJ databases">
        <title>Development of genomics and gene disruption for Polysphondylium violaceum indicates a role for the polyketide synthase stlB in stalk morphogenesis.</title>
        <authorList>
            <person name="Narita B."/>
            <person name="Kawabe Y."/>
            <person name="Kin K."/>
            <person name="Saito T."/>
            <person name="Gibbs R."/>
            <person name="Kuspa A."/>
            <person name="Muzny D."/>
            <person name="Queller D."/>
            <person name="Richards S."/>
            <person name="Strassman J."/>
            <person name="Sucgang R."/>
            <person name="Worley K."/>
            <person name="Schaap P."/>
        </authorList>
    </citation>
    <scope>NUCLEOTIDE SEQUENCE</scope>
    <source>
        <strain evidence="5">QSvi11</strain>
    </source>
</reference>